<name>A0A0E9VZB9_ANGAN</name>
<reference evidence="1" key="2">
    <citation type="journal article" date="2015" name="Fish Shellfish Immunol.">
        <title>Early steps in the European eel (Anguilla anguilla)-Vibrio vulnificus interaction in the gills: Role of the RtxA13 toxin.</title>
        <authorList>
            <person name="Callol A."/>
            <person name="Pajuelo D."/>
            <person name="Ebbesson L."/>
            <person name="Teles M."/>
            <person name="MacKenzie S."/>
            <person name="Amaro C."/>
        </authorList>
    </citation>
    <scope>NUCLEOTIDE SEQUENCE</scope>
</reference>
<sequence>MAMRFIDYALARLCMGWEQPC</sequence>
<proteinExistence type="predicted"/>
<dbReference type="AlphaFoldDB" id="A0A0E9VZB9"/>
<dbReference type="EMBL" id="GBXM01025917">
    <property type="protein sequence ID" value="JAH82660.1"/>
    <property type="molecule type" value="Transcribed_RNA"/>
</dbReference>
<protein>
    <submittedName>
        <fullName evidence="1">Uncharacterized protein</fullName>
    </submittedName>
</protein>
<accession>A0A0E9VZB9</accession>
<reference evidence="1" key="1">
    <citation type="submission" date="2014-11" db="EMBL/GenBank/DDBJ databases">
        <authorList>
            <person name="Amaro Gonzalez C."/>
        </authorList>
    </citation>
    <scope>NUCLEOTIDE SEQUENCE</scope>
</reference>
<evidence type="ECO:0000313" key="1">
    <source>
        <dbReference type="EMBL" id="JAH82660.1"/>
    </source>
</evidence>
<organism evidence="1">
    <name type="scientific">Anguilla anguilla</name>
    <name type="common">European freshwater eel</name>
    <name type="synonym">Muraena anguilla</name>
    <dbReference type="NCBI Taxonomy" id="7936"/>
    <lineage>
        <taxon>Eukaryota</taxon>
        <taxon>Metazoa</taxon>
        <taxon>Chordata</taxon>
        <taxon>Craniata</taxon>
        <taxon>Vertebrata</taxon>
        <taxon>Euteleostomi</taxon>
        <taxon>Actinopterygii</taxon>
        <taxon>Neopterygii</taxon>
        <taxon>Teleostei</taxon>
        <taxon>Anguilliformes</taxon>
        <taxon>Anguillidae</taxon>
        <taxon>Anguilla</taxon>
    </lineage>
</organism>